<keyword evidence="2" id="KW-1185">Reference proteome</keyword>
<evidence type="ECO:0000313" key="1">
    <source>
        <dbReference type="EMBL" id="GJS57150.1"/>
    </source>
</evidence>
<evidence type="ECO:0000313" key="2">
    <source>
        <dbReference type="Proteomes" id="UP001151760"/>
    </source>
</evidence>
<reference evidence="1" key="2">
    <citation type="submission" date="2022-01" db="EMBL/GenBank/DDBJ databases">
        <authorList>
            <person name="Yamashiro T."/>
            <person name="Shiraishi A."/>
            <person name="Satake H."/>
            <person name="Nakayama K."/>
        </authorList>
    </citation>
    <scope>NUCLEOTIDE SEQUENCE</scope>
</reference>
<accession>A0ABQ4WWD3</accession>
<dbReference type="EMBL" id="BQNB010008986">
    <property type="protein sequence ID" value="GJS57150.1"/>
    <property type="molecule type" value="Genomic_DNA"/>
</dbReference>
<dbReference type="Proteomes" id="UP001151760">
    <property type="component" value="Unassembled WGS sequence"/>
</dbReference>
<sequence>MKEFTTNDQEDYYSGITCITVNGKNAYELKGKFLDDLHNNAFDGTNGKDAVKHIEYFLRIVDPIDLPNVNHDKFRVVVFPISLVGGARRWFDKIKESIDRWDYWKMGSDEIEPTDDESSDLEETDHDDEQEIGEIFRIETNLFNYETPLCKEFKEFNYLLKIDPDLLTKYIKGFKTYEEFKDVWIYEWNEDIPWRNDGLCNGGNLPGAYIVGNTLHYQDLEWYDALKDDEMKEEALRNKAIMEGLIDKDDESSNNGWRRWDDYEITNHDQEEREYKNELNNEEICESFNDHESPVCTIRRFKMIKYSFGQDEEYVAIKEDKYEDLTITSKDACRAYQEIFRMMDEGWMATRDGMVKRS</sequence>
<organism evidence="1 2">
    <name type="scientific">Tanacetum coccineum</name>
    <dbReference type="NCBI Taxonomy" id="301880"/>
    <lineage>
        <taxon>Eukaryota</taxon>
        <taxon>Viridiplantae</taxon>
        <taxon>Streptophyta</taxon>
        <taxon>Embryophyta</taxon>
        <taxon>Tracheophyta</taxon>
        <taxon>Spermatophyta</taxon>
        <taxon>Magnoliopsida</taxon>
        <taxon>eudicotyledons</taxon>
        <taxon>Gunneridae</taxon>
        <taxon>Pentapetalae</taxon>
        <taxon>asterids</taxon>
        <taxon>campanulids</taxon>
        <taxon>Asterales</taxon>
        <taxon>Asteraceae</taxon>
        <taxon>Asteroideae</taxon>
        <taxon>Anthemideae</taxon>
        <taxon>Anthemidinae</taxon>
        <taxon>Tanacetum</taxon>
    </lineage>
</organism>
<proteinExistence type="predicted"/>
<name>A0ABQ4WWD3_9ASTR</name>
<comment type="caution">
    <text evidence="1">The sequence shown here is derived from an EMBL/GenBank/DDBJ whole genome shotgun (WGS) entry which is preliminary data.</text>
</comment>
<protein>
    <recommendedName>
        <fullName evidence="3">Retrotransposon gag domain-containing protein</fullName>
    </recommendedName>
</protein>
<reference evidence="1" key="1">
    <citation type="journal article" date="2022" name="Int. J. Mol. Sci.">
        <title>Draft Genome of Tanacetum Coccineum: Genomic Comparison of Closely Related Tanacetum-Family Plants.</title>
        <authorList>
            <person name="Yamashiro T."/>
            <person name="Shiraishi A."/>
            <person name="Nakayama K."/>
            <person name="Satake H."/>
        </authorList>
    </citation>
    <scope>NUCLEOTIDE SEQUENCE</scope>
</reference>
<evidence type="ECO:0008006" key="3">
    <source>
        <dbReference type="Google" id="ProtNLM"/>
    </source>
</evidence>
<gene>
    <name evidence="1" type="ORF">Tco_0651934</name>
</gene>